<evidence type="ECO:0000313" key="6">
    <source>
        <dbReference type="Proteomes" id="UP000055611"/>
    </source>
</evidence>
<evidence type="ECO:0000313" key="4">
    <source>
        <dbReference type="EMBL" id="AMK10714.1"/>
    </source>
</evidence>
<feature type="chain" id="PRO_5044548145" evidence="1">
    <location>
        <begin position="29"/>
        <end position="470"/>
    </location>
</feature>
<dbReference type="Proteomes" id="UP000295506">
    <property type="component" value="Unassembled WGS sequence"/>
</dbReference>
<keyword evidence="1" id="KW-0732">Signal</keyword>
<reference evidence="5 7" key="2">
    <citation type="submission" date="2019-03" db="EMBL/GenBank/DDBJ databases">
        <title>Genomic Encyclopedia of Type Strains, Phase IV (KMG-IV): sequencing the most valuable type-strain genomes for metagenomic binning, comparative biology and taxonomic classification.</title>
        <authorList>
            <person name="Goeker M."/>
        </authorList>
    </citation>
    <scope>NUCLEOTIDE SEQUENCE [LARGE SCALE GENOMIC DNA]</scope>
    <source>
        <strain evidence="5 7">DSM 101483</strain>
    </source>
</reference>
<dbReference type="KEGG" id="dej:AWY79_06120"/>
<evidence type="ECO:0000259" key="2">
    <source>
        <dbReference type="Pfam" id="PF13598"/>
    </source>
</evidence>
<evidence type="ECO:0000259" key="3">
    <source>
        <dbReference type="Pfam" id="PF13600"/>
    </source>
</evidence>
<name>A0A126QL84_9BACT</name>
<accession>A0A126QL84</accession>
<dbReference type="InterPro" id="IPR037291">
    <property type="entry name" value="DUF4139"/>
</dbReference>
<dbReference type="RefSeq" id="WP_066801643.1">
    <property type="nucleotide sequence ID" value="NZ_CP014206.1"/>
</dbReference>
<evidence type="ECO:0000256" key="1">
    <source>
        <dbReference type="SAM" id="SignalP"/>
    </source>
</evidence>
<reference evidence="4 6" key="1">
    <citation type="journal article" date="2016" name="Front. Microbiol.">
        <title>Genome Sequence of the Piezophilic, Mesophilic Sulfate-Reducing Bacterium Desulfovibrio indicus J2T.</title>
        <authorList>
            <person name="Cao J."/>
            <person name="Maignien L."/>
            <person name="Shao Z."/>
            <person name="Alain K."/>
            <person name="Jebbar M."/>
        </authorList>
    </citation>
    <scope>NUCLEOTIDE SEQUENCE [LARGE SCALE GENOMIC DNA]</scope>
    <source>
        <strain evidence="4 6">J2</strain>
    </source>
</reference>
<feature type="signal peptide" evidence="1">
    <location>
        <begin position="1"/>
        <end position="28"/>
    </location>
</feature>
<evidence type="ECO:0000313" key="5">
    <source>
        <dbReference type="EMBL" id="TDT91698.1"/>
    </source>
</evidence>
<keyword evidence="6" id="KW-1185">Reference proteome</keyword>
<evidence type="ECO:0000313" key="7">
    <source>
        <dbReference type="Proteomes" id="UP000295506"/>
    </source>
</evidence>
<protein>
    <submittedName>
        <fullName evidence="5">Uncharacterized protein</fullName>
    </submittedName>
</protein>
<dbReference type="EMBL" id="CP014206">
    <property type="protein sequence ID" value="AMK10714.1"/>
    <property type="molecule type" value="Genomic_DNA"/>
</dbReference>
<organism evidence="5 7">
    <name type="scientific">Pseudodesulfovibrio indicus</name>
    <dbReference type="NCBI Taxonomy" id="1716143"/>
    <lineage>
        <taxon>Bacteria</taxon>
        <taxon>Pseudomonadati</taxon>
        <taxon>Thermodesulfobacteriota</taxon>
        <taxon>Desulfovibrionia</taxon>
        <taxon>Desulfovibrionales</taxon>
        <taxon>Desulfovibrionaceae</taxon>
    </lineage>
</organism>
<proteinExistence type="predicted"/>
<dbReference type="Proteomes" id="UP000055611">
    <property type="component" value="Chromosome"/>
</dbReference>
<dbReference type="Pfam" id="PF13598">
    <property type="entry name" value="DUF4139"/>
    <property type="match status" value="1"/>
</dbReference>
<dbReference type="AlphaFoldDB" id="A0A126QL84"/>
<dbReference type="EMBL" id="SOBK01000001">
    <property type="protein sequence ID" value="TDT91698.1"/>
    <property type="molecule type" value="Genomic_DNA"/>
</dbReference>
<feature type="domain" description="DUF4139" evidence="2">
    <location>
        <begin position="177"/>
        <end position="421"/>
    </location>
</feature>
<dbReference type="Pfam" id="PF13600">
    <property type="entry name" value="DUF4140"/>
    <property type="match status" value="1"/>
</dbReference>
<dbReference type="OrthoDB" id="9808067at2"/>
<gene>
    <name evidence="4" type="ORF">AWY79_06120</name>
    <name evidence="5" type="ORF">EDC59_10196</name>
</gene>
<sequence>MKRLHSDLALLCAALLLLLAPLAGSAAAASGVLAIYNSGQALVSETRVVTLPEGAAAVVFTEIPETIDASSIRATAPDMTVDDIQYSYRPVTAANLLNAYVGKELTVILPDPADANARILRKAKLLSNTDRPIFSMGSEVYVGDYEALLLPEMPKGLDQGPTLTLTTRTSSAGRKNLALTYLMGGLNWRADYTLTVAHNGGTADLDAWATISNDSGQPFTGADLRLVAGDVQRAPQHKLMARGPVMAEAMVMDAAPAPAMANEESFSEYHVYTPGRYVSLPAEGTKQIGLFSAAGIPVRTELTSRWSTHRGQMSGKITQPVESAVVFTNTKENKLGKPMPAGLVRVFMPTSDNTRLLAGEVRLGHTAEGEEVRLDIGRSFDVNVERTQTSFKRIGKNAVEIGWQITVRNGGAEPCDIRLVEGLSGQWKVLSADAEYKEKDAGSIEFDLKGIAPTSGKGGKVVNYTVHMEY</sequence>
<dbReference type="InterPro" id="IPR025554">
    <property type="entry name" value="DUF4140"/>
</dbReference>
<dbReference type="PANTHER" id="PTHR38075:SF1">
    <property type="entry name" value="DUF4139 DOMAIN-CONTAINING PROTEIN"/>
    <property type="match status" value="1"/>
</dbReference>
<feature type="domain" description="DUF4140" evidence="3">
    <location>
        <begin position="36"/>
        <end position="93"/>
    </location>
</feature>
<dbReference type="PANTHER" id="PTHR38075">
    <property type="entry name" value="DUF4139 DOMAIN-CONTAINING PROTEIN"/>
    <property type="match status" value="1"/>
</dbReference>